<evidence type="ECO:0000256" key="1">
    <source>
        <dbReference type="SAM" id="SignalP"/>
    </source>
</evidence>
<evidence type="ECO:0000313" key="3">
    <source>
        <dbReference type="Proteomes" id="UP000593846"/>
    </source>
</evidence>
<dbReference type="EMBL" id="CP063311">
    <property type="protein sequence ID" value="QOV22554.1"/>
    <property type="molecule type" value="Genomic_DNA"/>
</dbReference>
<dbReference type="AlphaFoldDB" id="A0A7S6RCR6"/>
<feature type="signal peptide" evidence="1">
    <location>
        <begin position="1"/>
        <end position="31"/>
    </location>
</feature>
<sequence length="119" mass="13023">MNKKTILSLLSTPMLVSSILAMGATANQAQAAKPEADNTEELTCIQNDHIWRPVCVRASVLATIPQYQPGVEFSSPENEVPLLGFNIEESDMAVDLFNCDCPQCINALRQMRGLAPLVY</sequence>
<proteinExistence type="predicted"/>
<keyword evidence="3" id="KW-1185">Reference proteome</keyword>
<protein>
    <submittedName>
        <fullName evidence="2">Uncharacterized protein</fullName>
    </submittedName>
</protein>
<dbReference type="Proteomes" id="UP000593846">
    <property type="component" value="Chromosome"/>
</dbReference>
<organism evidence="2 3">
    <name type="scientific">Anabaenopsis elenkinii CCIBt3563</name>
    <dbReference type="NCBI Taxonomy" id="2779889"/>
    <lineage>
        <taxon>Bacteria</taxon>
        <taxon>Bacillati</taxon>
        <taxon>Cyanobacteriota</taxon>
        <taxon>Cyanophyceae</taxon>
        <taxon>Nostocales</taxon>
        <taxon>Nodulariaceae</taxon>
        <taxon>Anabaenopsis</taxon>
    </lineage>
</organism>
<reference evidence="3" key="1">
    <citation type="submission" date="2020-10" db="EMBL/GenBank/DDBJ databases">
        <title>Genome-based taxonomic classification of the species Anabaenopsis elenkinii.</title>
        <authorList>
            <person name="Delbaje E."/>
            <person name="Andreote A.P.D."/>
            <person name="Pellegrinetti T.A."/>
            <person name="Cruz R.B."/>
            <person name="Branco L.H.Z."/>
            <person name="Fiore M.F."/>
        </authorList>
    </citation>
    <scope>NUCLEOTIDE SEQUENCE [LARGE SCALE GENOMIC DNA]</scope>
    <source>
        <strain evidence="3">CCIBt3563</strain>
    </source>
</reference>
<name>A0A7S6RCR6_9CYAN</name>
<dbReference type="KEGG" id="aee:IM676_18150"/>
<keyword evidence="1" id="KW-0732">Signal</keyword>
<evidence type="ECO:0000313" key="2">
    <source>
        <dbReference type="EMBL" id="QOV22554.1"/>
    </source>
</evidence>
<gene>
    <name evidence="2" type="ORF">IM676_18150</name>
</gene>
<accession>A0A7S6RCR6</accession>
<dbReference type="RefSeq" id="WP_200988178.1">
    <property type="nucleotide sequence ID" value="NZ_CP063311.1"/>
</dbReference>
<feature type="chain" id="PRO_5032731951" evidence="1">
    <location>
        <begin position="32"/>
        <end position="119"/>
    </location>
</feature>